<accession>A0A0A9BHL8</accession>
<protein>
    <submittedName>
        <fullName evidence="1">Uncharacterized protein</fullName>
    </submittedName>
</protein>
<dbReference type="EMBL" id="GBRH01236292">
    <property type="protein sequence ID" value="JAD61603.1"/>
    <property type="molecule type" value="Transcribed_RNA"/>
</dbReference>
<organism evidence="1">
    <name type="scientific">Arundo donax</name>
    <name type="common">Giant reed</name>
    <name type="synonym">Donax arundinaceus</name>
    <dbReference type="NCBI Taxonomy" id="35708"/>
    <lineage>
        <taxon>Eukaryota</taxon>
        <taxon>Viridiplantae</taxon>
        <taxon>Streptophyta</taxon>
        <taxon>Embryophyta</taxon>
        <taxon>Tracheophyta</taxon>
        <taxon>Spermatophyta</taxon>
        <taxon>Magnoliopsida</taxon>
        <taxon>Liliopsida</taxon>
        <taxon>Poales</taxon>
        <taxon>Poaceae</taxon>
        <taxon>PACMAD clade</taxon>
        <taxon>Arundinoideae</taxon>
        <taxon>Arundineae</taxon>
        <taxon>Arundo</taxon>
    </lineage>
</organism>
<reference evidence="1" key="1">
    <citation type="submission" date="2014-09" db="EMBL/GenBank/DDBJ databases">
        <authorList>
            <person name="Magalhaes I.L.F."/>
            <person name="Oliveira U."/>
            <person name="Santos F.R."/>
            <person name="Vidigal T.H.D.A."/>
            <person name="Brescovit A.D."/>
            <person name="Santos A.J."/>
        </authorList>
    </citation>
    <scope>NUCLEOTIDE SEQUENCE</scope>
    <source>
        <tissue evidence="1">Shoot tissue taken approximately 20 cm above the soil surface</tissue>
    </source>
</reference>
<evidence type="ECO:0000313" key="1">
    <source>
        <dbReference type="EMBL" id="JAD61603.1"/>
    </source>
</evidence>
<name>A0A0A9BHL8_ARUDO</name>
<dbReference type="AlphaFoldDB" id="A0A0A9BHL8"/>
<sequence>MSGSNKKSVQTLAFSKMKTEAQKIITIPK</sequence>
<reference evidence="1" key="2">
    <citation type="journal article" date="2015" name="Data Brief">
        <title>Shoot transcriptome of the giant reed, Arundo donax.</title>
        <authorList>
            <person name="Barrero R.A."/>
            <person name="Guerrero F.D."/>
            <person name="Moolhuijzen P."/>
            <person name="Goolsby J.A."/>
            <person name="Tidwell J."/>
            <person name="Bellgard S.E."/>
            <person name="Bellgard M.I."/>
        </authorList>
    </citation>
    <scope>NUCLEOTIDE SEQUENCE</scope>
    <source>
        <tissue evidence="1">Shoot tissue taken approximately 20 cm above the soil surface</tissue>
    </source>
</reference>
<proteinExistence type="predicted"/>